<feature type="region of interest" description="Disordered" evidence="1">
    <location>
        <begin position="64"/>
        <end position="86"/>
    </location>
</feature>
<protein>
    <submittedName>
        <fullName evidence="2">Uncharacterized protein</fullName>
    </submittedName>
</protein>
<dbReference type="Proteomes" id="UP000076532">
    <property type="component" value="Unassembled WGS sequence"/>
</dbReference>
<feature type="compositionally biased region" description="Low complexity" evidence="1">
    <location>
        <begin position="76"/>
        <end position="86"/>
    </location>
</feature>
<dbReference type="AlphaFoldDB" id="A0A166PS20"/>
<evidence type="ECO:0000313" key="2">
    <source>
        <dbReference type="EMBL" id="KZP26387.1"/>
    </source>
</evidence>
<keyword evidence="3" id="KW-1185">Reference proteome</keyword>
<accession>A0A166PS20</accession>
<organism evidence="2 3">
    <name type="scientific">Athelia psychrophila</name>
    <dbReference type="NCBI Taxonomy" id="1759441"/>
    <lineage>
        <taxon>Eukaryota</taxon>
        <taxon>Fungi</taxon>
        <taxon>Dikarya</taxon>
        <taxon>Basidiomycota</taxon>
        <taxon>Agaricomycotina</taxon>
        <taxon>Agaricomycetes</taxon>
        <taxon>Agaricomycetidae</taxon>
        <taxon>Atheliales</taxon>
        <taxon>Atheliaceae</taxon>
        <taxon>Athelia</taxon>
    </lineage>
</organism>
<reference evidence="2 3" key="1">
    <citation type="journal article" date="2016" name="Mol. Biol. Evol.">
        <title>Comparative Genomics of Early-Diverging Mushroom-Forming Fungi Provides Insights into the Origins of Lignocellulose Decay Capabilities.</title>
        <authorList>
            <person name="Nagy L.G."/>
            <person name="Riley R."/>
            <person name="Tritt A."/>
            <person name="Adam C."/>
            <person name="Daum C."/>
            <person name="Floudas D."/>
            <person name="Sun H."/>
            <person name="Yadav J.S."/>
            <person name="Pangilinan J."/>
            <person name="Larsson K.H."/>
            <person name="Matsuura K."/>
            <person name="Barry K."/>
            <person name="Labutti K."/>
            <person name="Kuo R."/>
            <person name="Ohm R.A."/>
            <person name="Bhattacharya S.S."/>
            <person name="Shirouzu T."/>
            <person name="Yoshinaga Y."/>
            <person name="Martin F.M."/>
            <person name="Grigoriev I.V."/>
            <person name="Hibbett D.S."/>
        </authorList>
    </citation>
    <scope>NUCLEOTIDE SEQUENCE [LARGE SCALE GENOMIC DNA]</scope>
    <source>
        <strain evidence="2 3">CBS 109695</strain>
    </source>
</reference>
<evidence type="ECO:0000313" key="3">
    <source>
        <dbReference type="Proteomes" id="UP000076532"/>
    </source>
</evidence>
<name>A0A166PS20_9AGAM</name>
<evidence type="ECO:0000256" key="1">
    <source>
        <dbReference type="SAM" id="MobiDB-lite"/>
    </source>
</evidence>
<proteinExistence type="predicted"/>
<sequence length="113" mass="12664">MRAGYYDLYNVLYRPYKKPANFVMICSPWCGVGAAGQHHHTAYMPHGEQHGTLCLIPPSITMNSQYEDENENGGESSTSAPTASTSTSNHRYACLLLHRLFLLMQSADHYNQP</sequence>
<gene>
    <name evidence="2" type="ORF">FIBSPDRAFT_855025</name>
</gene>
<dbReference type="EMBL" id="KV417515">
    <property type="protein sequence ID" value="KZP26387.1"/>
    <property type="molecule type" value="Genomic_DNA"/>
</dbReference>